<dbReference type="PROSITE" id="PS51168">
    <property type="entry name" value="CHORISMATE_MUT_2"/>
    <property type="match status" value="1"/>
</dbReference>
<sequence>MSIPPWLVLFLAISFSAQAVFSAEDNLSRYYEIAEQTCFDIGDIRREMDRVNREILKLMTERTAYVKRAGDLKSQTTKIADDRGRVKDQERKIIDLSLELELPLEISLPTFRELMETSIKFQQRHIDELLSQ</sequence>
<evidence type="ECO:0000256" key="1">
    <source>
        <dbReference type="ARBA" id="ARBA00012404"/>
    </source>
</evidence>
<dbReference type="eggNOG" id="ENOG5034AKF">
    <property type="taxonomic scope" value="Bacteria"/>
</dbReference>
<comment type="caution">
    <text evidence="4">The sequence shown here is derived from an EMBL/GenBank/DDBJ whole genome shotgun (WGS) entry which is preliminary data.</text>
</comment>
<keyword evidence="5" id="KW-1185">Reference proteome</keyword>
<dbReference type="STRING" id="1437425.CSEC_1300"/>
<dbReference type="Proteomes" id="UP000031552">
    <property type="component" value="Unassembled WGS sequence"/>
</dbReference>
<evidence type="ECO:0000313" key="4">
    <source>
        <dbReference type="EMBL" id="CDR34120.1"/>
    </source>
</evidence>
<dbReference type="SMART" id="SM00830">
    <property type="entry name" value="CM_2"/>
    <property type="match status" value="1"/>
</dbReference>
<dbReference type="InterPro" id="IPR036979">
    <property type="entry name" value="CM_dom_sf"/>
</dbReference>
<evidence type="ECO:0000259" key="3">
    <source>
        <dbReference type="PROSITE" id="PS51168"/>
    </source>
</evidence>
<dbReference type="AlphaFoldDB" id="A0A090D1V9"/>
<name>A0A090D1V9_9BACT</name>
<dbReference type="EC" id="5.4.99.5" evidence="1"/>
<dbReference type="Pfam" id="PF01817">
    <property type="entry name" value="CM_2"/>
    <property type="match status" value="1"/>
</dbReference>
<feature type="domain" description="Chorismate mutase" evidence="3">
    <location>
        <begin position="35"/>
        <end position="126"/>
    </location>
</feature>
<organism evidence="4 5">
    <name type="scientific">Candidatus Criblamydia sequanensis CRIB-18</name>
    <dbReference type="NCBI Taxonomy" id="1437425"/>
    <lineage>
        <taxon>Bacteria</taxon>
        <taxon>Pseudomonadati</taxon>
        <taxon>Chlamydiota</taxon>
        <taxon>Chlamydiia</taxon>
        <taxon>Parachlamydiales</taxon>
        <taxon>Candidatus Criblamydiaceae</taxon>
        <taxon>Candidatus Criblamydia</taxon>
    </lineage>
</organism>
<dbReference type="EMBL" id="CCEJ010000005">
    <property type="protein sequence ID" value="CDR34120.1"/>
    <property type="molecule type" value="Genomic_DNA"/>
</dbReference>
<feature type="signal peptide" evidence="2">
    <location>
        <begin position="1"/>
        <end position="19"/>
    </location>
</feature>
<dbReference type="RefSeq" id="WP_041017655.1">
    <property type="nucleotide sequence ID" value="NZ_CCEJ010000005.1"/>
</dbReference>
<evidence type="ECO:0000313" key="5">
    <source>
        <dbReference type="Proteomes" id="UP000031552"/>
    </source>
</evidence>
<dbReference type="InterPro" id="IPR002701">
    <property type="entry name" value="CM_II_prokaryot"/>
</dbReference>
<dbReference type="Gene3D" id="1.20.59.10">
    <property type="entry name" value="Chorismate mutase"/>
    <property type="match status" value="1"/>
</dbReference>
<dbReference type="GO" id="GO:0046417">
    <property type="term" value="P:chorismate metabolic process"/>
    <property type="evidence" value="ECO:0007669"/>
    <property type="project" value="InterPro"/>
</dbReference>
<dbReference type="GO" id="GO:0004106">
    <property type="term" value="F:chorismate mutase activity"/>
    <property type="evidence" value="ECO:0007669"/>
    <property type="project" value="UniProtKB-EC"/>
</dbReference>
<reference evidence="4" key="2">
    <citation type="submission" date="2014-09" db="EMBL/GenBank/DDBJ databases">
        <title>Criblamydia sequanensis harbors a mega-plasmid encoding arsenite resistance.</title>
        <authorList>
            <person name="Bertelli C."/>
            <person name="Goesmann A."/>
            <person name="Greub G."/>
        </authorList>
    </citation>
    <scope>NUCLEOTIDE SEQUENCE [LARGE SCALE GENOMIC DNA]</scope>
    <source>
        <strain evidence="4">CRIB-18</strain>
    </source>
</reference>
<reference evidence="4" key="1">
    <citation type="submission" date="2013-12" db="EMBL/GenBank/DDBJ databases">
        <authorList>
            <person name="Linke B."/>
        </authorList>
    </citation>
    <scope>NUCLEOTIDE SEQUENCE [LARGE SCALE GENOMIC DNA]</scope>
    <source>
        <strain evidence="4">CRIB-18</strain>
    </source>
</reference>
<dbReference type="SUPFAM" id="SSF48600">
    <property type="entry name" value="Chorismate mutase II"/>
    <property type="match status" value="1"/>
</dbReference>
<evidence type="ECO:0000256" key="2">
    <source>
        <dbReference type="SAM" id="SignalP"/>
    </source>
</evidence>
<accession>A0A090D1V9</accession>
<keyword evidence="2" id="KW-0732">Signal</keyword>
<dbReference type="InterPro" id="IPR036263">
    <property type="entry name" value="Chorismate_II_sf"/>
</dbReference>
<feature type="chain" id="PRO_5001853828" description="chorismate mutase" evidence="2">
    <location>
        <begin position="20"/>
        <end position="132"/>
    </location>
</feature>
<proteinExistence type="predicted"/>
<keyword evidence="4" id="KW-0413">Isomerase</keyword>
<protein>
    <recommendedName>
        <fullName evidence="1">chorismate mutase</fullName>
        <ecNumber evidence="1">5.4.99.5</ecNumber>
    </recommendedName>
</protein>
<gene>
    <name evidence="4" type="primary">aroH</name>
    <name evidence="4" type="ORF">CSEC_1300</name>
</gene>